<feature type="domain" description="Phospholipid/glycerol acyltransferase" evidence="17">
    <location>
        <begin position="240"/>
        <end position="351"/>
    </location>
</feature>
<evidence type="ECO:0000256" key="11">
    <source>
        <dbReference type="ARBA" id="ARBA00023264"/>
    </source>
</evidence>
<keyword evidence="9 15" id="KW-0472">Membrane</keyword>
<name>A0A6G1SBN3_9ACAR</name>
<evidence type="ECO:0000256" key="10">
    <source>
        <dbReference type="ARBA" id="ARBA00023209"/>
    </source>
</evidence>
<dbReference type="Pfam" id="PF01553">
    <property type="entry name" value="Acyltransferase"/>
    <property type="match status" value="1"/>
</dbReference>
<comment type="pathway">
    <text evidence="2">Lipid metabolism.</text>
</comment>
<sequence>MGLLVTFLTLWSVLLLTTAFGWQFSINRQYLKLIEILFHSGQKHIERAESDLGYEDDEEDSKQQQEQEQQNTTTTTTTIAKSEKTRRLSPDAPPVFLLGDNCESQHEFQLDDACTLVHKGITAIIDDQVTKRFNTEELRSWNLLTRTNVRNYQFMSVFLGFSWFIGFILRYFIMLPIRIMFFFSAILWLICSMALVGYLPKSFRNRAYWHVSLMSFRMLSCVITATLEFHNQQYRAKKGDICVANHTSPIDVVVLACDNCYALVGQRHGGFLGLMERALSRATNHIWFERSEMRDRQFVVEKLKEHVSTKTNFPILIFPEGTCINNSAVMMFKKGSFEATDRVCPVAIKYDARFGDPFWNSSKQGYVQYLFLMMSSWAIKCDVWYLPPMERLPGETSAEFANRVKSEIARQGGLVDLAWDGQLKRTLAKTEWREKQQEDFARRLKLE</sequence>
<feature type="region of interest" description="Disordered" evidence="14">
    <location>
        <begin position="52"/>
        <end position="92"/>
    </location>
</feature>
<keyword evidence="7 15" id="KW-1133">Transmembrane helix</keyword>
<dbReference type="SUPFAM" id="SSF69593">
    <property type="entry name" value="Glycerol-3-phosphate (1)-acyltransferase"/>
    <property type="match status" value="1"/>
</dbReference>
<feature type="signal peptide" evidence="16">
    <location>
        <begin position="1"/>
        <end position="21"/>
    </location>
</feature>
<keyword evidence="10" id="KW-0594">Phospholipid biosynthesis</keyword>
<keyword evidence="4" id="KW-0444">Lipid biosynthesis</keyword>
<evidence type="ECO:0000256" key="3">
    <source>
        <dbReference type="ARBA" id="ARBA00008655"/>
    </source>
</evidence>
<evidence type="ECO:0000256" key="14">
    <source>
        <dbReference type="SAM" id="MobiDB-lite"/>
    </source>
</evidence>
<organism evidence="18">
    <name type="scientific">Aceria tosichella</name>
    <name type="common">wheat curl mite</name>
    <dbReference type="NCBI Taxonomy" id="561515"/>
    <lineage>
        <taxon>Eukaryota</taxon>
        <taxon>Metazoa</taxon>
        <taxon>Ecdysozoa</taxon>
        <taxon>Arthropoda</taxon>
        <taxon>Chelicerata</taxon>
        <taxon>Arachnida</taxon>
        <taxon>Acari</taxon>
        <taxon>Acariformes</taxon>
        <taxon>Trombidiformes</taxon>
        <taxon>Prostigmata</taxon>
        <taxon>Eupodina</taxon>
        <taxon>Eriophyoidea</taxon>
        <taxon>Eriophyidae</taxon>
        <taxon>Eriophyinae</taxon>
        <taxon>Aceriini</taxon>
        <taxon>Aceria</taxon>
    </lineage>
</organism>
<keyword evidence="11" id="KW-1208">Phospholipid metabolism</keyword>
<comment type="subcellular location">
    <subcellularLocation>
        <location evidence="1">Membrane</location>
    </subcellularLocation>
</comment>
<evidence type="ECO:0000256" key="13">
    <source>
        <dbReference type="ARBA" id="ARBA00025707"/>
    </source>
</evidence>
<dbReference type="GO" id="GO:0008654">
    <property type="term" value="P:phospholipid biosynthetic process"/>
    <property type="evidence" value="ECO:0007669"/>
    <property type="project" value="UniProtKB-KW"/>
</dbReference>
<evidence type="ECO:0000256" key="2">
    <source>
        <dbReference type="ARBA" id="ARBA00005189"/>
    </source>
</evidence>
<evidence type="ECO:0000256" key="12">
    <source>
        <dbReference type="ARBA" id="ARBA00023315"/>
    </source>
</evidence>
<dbReference type="AlphaFoldDB" id="A0A6G1SBN3"/>
<dbReference type="InterPro" id="IPR045252">
    <property type="entry name" value="LPCAT1-like"/>
</dbReference>
<evidence type="ECO:0000313" key="18">
    <source>
        <dbReference type="EMBL" id="MDE47936.1"/>
    </source>
</evidence>
<dbReference type="GO" id="GO:0016020">
    <property type="term" value="C:membrane"/>
    <property type="evidence" value="ECO:0007669"/>
    <property type="project" value="UniProtKB-SubCell"/>
</dbReference>
<reference evidence="18" key="1">
    <citation type="submission" date="2018-10" db="EMBL/GenBank/DDBJ databases">
        <title>Transcriptome assembly of Aceria tosichella (Wheat curl mite) Type 2.</title>
        <authorList>
            <person name="Scully E.D."/>
            <person name="Geib S.M."/>
            <person name="Palmer N.A."/>
            <person name="Gupta A.K."/>
            <person name="Sarath G."/>
            <person name="Tatineni S."/>
        </authorList>
    </citation>
    <scope>NUCLEOTIDE SEQUENCE</scope>
    <source>
        <strain evidence="18">LincolnNE</strain>
    </source>
</reference>
<dbReference type="EMBL" id="GGYP01003165">
    <property type="protein sequence ID" value="MDE47936.1"/>
    <property type="molecule type" value="Transcribed_RNA"/>
</dbReference>
<dbReference type="PANTHER" id="PTHR23063">
    <property type="entry name" value="PHOSPHOLIPID ACYLTRANSFERASE"/>
    <property type="match status" value="1"/>
</dbReference>
<keyword evidence="6 15" id="KW-0812">Transmembrane</keyword>
<evidence type="ECO:0000256" key="1">
    <source>
        <dbReference type="ARBA" id="ARBA00004370"/>
    </source>
</evidence>
<evidence type="ECO:0000256" key="15">
    <source>
        <dbReference type="SAM" id="Phobius"/>
    </source>
</evidence>
<dbReference type="SMART" id="SM00563">
    <property type="entry name" value="PlsC"/>
    <property type="match status" value="1"/>
</dbReference>
<dbReference type="PANTHER" id="PTHR23063:SF2">
    <property type="entry name" value="GLYCEROL-3-PHOSPHATE ACYLTRANSFERASE 4, ISOFORM D-RELATED"/>
    <property type="match status" value="1"/>
</dbReference>
<dbReference type="GO" id="GO:0004366">
    <property type="term" value="F:glycerol-3-phosphate O-acyltransferase activity"/>
    <property type="evidence" value="ECO:0007669"/>
    <property type="project" value="TreeGrafter"/>
</dbReference>
<keyword evidence="8" id="KW-0443">Lipid metabolism</keyword>
<proteinExistence type="inferred from homology"/>
<feature type="transmembrane region" description="Helical" evidence="15">
    <location>
        <begin position="152"/>
        <end position="173"/>
    </location>
</feature>
<evidence type="ECO:0000256" key="16">
    <source>
        <dbReference type="SAM" id="SignalP"/>
    </source>
</evidence>
<keyword evidence="16" id="KW-0732">Signal</keyword>
<evidence type="ECO:0000256" key="7">
    <source>
        <dbReference type="ARBA" id="ARBA00022989"/>
    </source>
</evidence>
<keyword evidence="12 18" id="KW-0012">Acyltransferase</keyword>
<evidence type="ECO:0000256" key="6">
    <source>
        <dbReference type="ARBA" id="ARBA00022692"/>
    </source>
</evidence>
<evidence type="ECO:0000256" key="5">
    <source>
        <dbReference type="ARBA" id="ARBA00022679"/>
    </source>
</evidence>
<comment type="similarity">
    <text evidence="3">Belongs to the 1-acyl-sn-glycerol-3-phosphate acyltransferase family.</text>
</comment>
<keyword evidence="5 18" id="KW-0808">Transferase</keyword>
<evidence type="ECO:0000259" key="17">
    <source>
        <dbReference type="SMART" id="SM00563"/>
    </source>
</evidence>
<evidence type="ECO:0000256" key="8">
    <source>
        <dbReference type="ARBA" id="ARBA00023098"/>
    </source>
</evidence>
<dbReference type="GO" id="GO:0005783">
    <property type="term" value="C:endoplasmic reticulum"/>
    <property type="evidence" value="ECO:0007669"/>
    <property type="project" value="TreeGrafter"/>
</dbReference>
<evidence type="ECO:0000256" key="4">
    <source>
        <dbReference type="ARBA" id="ARBA00022516"/>
    </source>
</evidence>
<comment type="pathway">
    <text evidence="13">Phospholipid metabolism.</text>
</comment>
<feature type="compositionally biased region" description="Low complexity" evidence="14">
    <location>
        <begin position="64"/>
        <end position="78"/>
    </location>
</feature>
<protein>
    <submittedName>
        <fullName evidence="18">Glycerol-3-phosphate acyltransferase 3</fullName>
    </submittedName>
</protein>
<feature type="chain" id="PRO_5026231715" evidence="16">
    <location>
        <begin position="22"/>
        <end position="447"/>
    </location>
</feature>
<dbReference type="GO" id="GO:0019432">
    <property type="term" value="P:triglyceride biosynthetic process"/>
    <property type="evidence" value="ECO:0007669"/>
    <property type="project" value="TreeGrafter"/>
</dbReference>
<dbReference type="InterPro" id="IPR002123">
    <property type="entry name" value="Plipid/glycerol_acylTrfase"/>
</dbReference>
<accession>A0A6G1SBN3</accession>
<evidence type="ECO:0000256" key="9">
    <source>
        <dbReference type="ARBA" id="ARBA00023136"/>
    </source>
</evidence>
<gene>
    <name evidence="18" type="primary">agpat9_0</name>
    <name evidence="18" type="ORF">g.4769</name>
</gene>
<dbReference type="CDD" id="cd07991">
    <property type="entry name" value="LPLAT_LPCAT1-like"/>
    <property type="match status" value="1"/>
</dbReference>
<feature type="transmembrane region" description="Helical" evidence="15">
    <location>
        <begin position="180"/>
        <end position="201"/>
    </location>
</feature>